<dbReference type="KEGG" id="het:BBW65_05275"/>
<dbReference type="STRING" id="222136.BBW65_05275"/>
<feature type="compositionally biased region" description="Polar residues" evidence="1">
    <location>
        <begin position="57"/>
        <end position="66"/>
    </location>
</feature>
<dbReference type="Proteomes" id="UP000092884">
    <property type="component" value="Chromosome"/>
</dbReference>
<sequence length="93" mass="10934">MCFFQSKHQKDRIRKIQELPKSISPLNSPKKTIKPILKQDSNQIRKLKSKRLPNQAPKENQSIEQQDNLGIQNLSHRLQKLEMIVRHTHCLVS</sequence>
<organism evidence="2 3">
    <name type="scientific">Helicobacter enhydrae</name>
    <dbReference type="NCBI Taxonomy" id="222136"/>
    <lineage>
        <taxon>Bacteria</taxon>
        <taxon>Pseudomonadati</taxon>
        <taxon>Campylobacterota</taxon>
        <taxon>Epsilonproteobacteria</taxon>
        <taxon>Campylobacterales</taxon>
        <taxon>Helicobacteraceae</taxon>
        <taxon>Helicobacter</taxon>
    </lineage>
</organism>
<name>A0A1B1U6B4_9HELI</name>
<dbReference type="EMBL" id="CP016503">
    <property type="protein sequence ID" value="ANV98242.1"/>
    <property type="molecule type" value="Genomic_DNA"/>
</dbReference>
<reference evidence="3" key="1">
    <citation type="submission" date="2016-07" db="EMBL/GenBank/DDBJ databases">
        <authorList>
            <person name="Florea S."/>
            <person name="Webb J.S."/>
            <person name="Jaromczyk J."/>
            <person name="Schardl C.L."/>
        </authorList>
    </citation>
    <scope>NUCLEOTIDE SEQUENCE [LARGE SCALE GENOMIC DNA]</scope>
    <source>
        <strain evidence="3">MIT 01-6242</strain>
    </source>
</reference>
<evidence type="ECO:0000256" key="1">
    <source>
        <dbReference type="SAM" id="MobiDB-lite"/>
    </source>
</evidence>
<keyword evidence="3" id="KW-1185">Reference proteome</keyword>
<protein>
    <submittedName>
        <fullName evidence="2">Uncharacterized protein</fullName>
    </submittedName>
</protein>
<dbReference type="AlphaFoldDB" id="A0A1B1U6B4"/>
<proteinExistence type="predicted"/>
<feature type="region of interest" description="Disordered" evidence="1">
    <location>
        <begin position="38"/>
        <end position="66"/>
    </location>
</feature>
<evidence type="ECO:0000313" key="3">
    <source>
        <dbReference type="Proteomes" id="UP000092884"/>
    </source>
</evidence>
<evidence type="ECO:0000313" key="2">
    <source>
        <dbReference type="EMBL" id="ANV98242.1"/>
    </source>
</evidence>
<gene>
    <name evidence="2" type="ORF">BBW65_05275</name>
</gene>
<accession>A0A1B1U6B4</accession>